<dbReference type="EMBL" id="JBHTHU010000005">
    <property type="protein sequence ID" value="MFD0750138.1"/>
    <property type="molecule type" value="Genomic_DNA"/>
</dbReference>
<feature type="transmembrane region" description="Helical" evidence="1">
    <location>
        <begin position="20"/>
        <end position="49"/>
    </location>
</feature>
<keyword evidence="1" id="KW-1133">Transmembrane helix</keyword>
<dbReference type="RefSeq" id="WP_377099127.1">
    <property type="nucleotide sequence ID" value="NZ_JBHTHU010000005.1"/>
</dbReference>
<evidence type="ECO:0000259" key="2">
    <source>
        <dbReference type="Pfam" id="PF02517"/>
    </source>
</evidence>
<accession>A0ABW2YXZ8</accession>
<protein>
    <submittedName>
        <fullName evidence="3">CPBP family intramembrane glutamic endopeptidase</fullName>
        <ecNumber evidence="3">3.4.-.-</ecNumber>
    </submittedName>
</protein>
<feature type="transmembrane region" description="Helical" evidence="1">
    <location>
        <begin position="113"/>
        <end position="132"/>
    </location>
</feature>
<dbReference type="EC" id="3.4.-.-" evidence="3"/>
<evidence type="ECO:0000313" key="4">
    <source>
        <dbReference type="Proteomes" id="UP001596958"/>
    </source>
</evidence>
<keyword evidence="1" id="KW-0472">Membrane</keyword>
<feature type="domain" description="CAAX prenyl protease 2/Lysostaphin resistance protein A-like" evidence="2">
    <location>
        <begin position="109"/>
        <end position="203"/>
    </location>
</feature>
<dbReference type="Proteomes" id="UP001596958">
    <property type="component" value="Unassembled WGS sequence"/>
</dbReference>
<feature type="transmembrane region" description="Helical" evidence="1">
    <location>
        <begin position="69"/>
        <end position="93"/>
    </location>
</feature>
<gene>
    <name evidence="3" type="ORF">ACFQZS_08300</name>
</gene>
<evidence type="ECO:0000256" key="1">
    <source>
        <dbReference type="SAM" id="Phobius"/>
    </source>
</evidence>
<keyword evidence="1" id="KW-0812">Transmembrane</keyword>
<feature type="transmembrane region" description="Helical" evidence="1">
    <location>
        <begin position="144"/>
        <end position="161"/>
    </location>
</feature>
<feature type="transmembrane region" description="Helical" evidence="1">
    <location>
        <begin position="167"/>
        <end position="186"/>
    </location>
</feature>
<dbReference type="InterPro" id="IPR003675">
    <property type="entry name" value="Rce1/LyrA-like_dom"/>
</dbReference>
<comment type="caution">
    <text evidence="3">The sequence shown here is derived from an EMBL/GenBank/DDBJ whole genome shotgun (WGS) entry which is preliminary data.</text>
</comment>
<sequence length="258" mass="29295">MKNLFKSYPHLSRFVLGVLLLAASLIGSGFINIPFVPVGTLLVIIVNWVMLRSEGRNFSFLGFDLTPRYLLLLPLGLLLGIASFLLSFYIGALVRNDHISASHIIDGSLLFKAFWAVLPTTVVQDFIIVGYCYVKLIELTNKRIATALFAVFFICMHDVWGGNVWNFVFYASTLLLGYLMFSTAFLRSGSIWLVIGLHWGNNFANSRLITFSRTTTSWLFIDGQSHNNLNTWQVIALFSINYRWYCCNRNNNINMASY</sequence>
<keyword evidence="3" id="KW-0378">Hydrolase</keyword>
<reference evidence="4" key="1">
    <citation type="journal article" date="2019" name="Int. J. Syst. Evol. Microbiol.">
        <title>The Global Catalogue of Microorganisms (GCM) 10K type strain sequencing project: providing services to taxonomists for standard genome sequencing and annotation.</title>
        <authorList>
            <consortium name="The Broad Institute Genomics Platform"/>
            <consortium name="The Broad Institute Genome Sequencing Center for Infectious Disease"/>
            <person name="Wu L."/>
            <person name="Ma J."/>
        </authorList>
    </citation>
    <scope>NUCLEOTIDE SEQUENCE [LARGE SCALE GENOMIC DNA]</scope>
    <source>
        <strain evidence="4">CCUG 63418</strain>
    </source>
</reference>
<name>A0ABW2YXZ8_9SPHI</name>
<dbReference type="Pfam" id="PF02517">
    <property type="entry name" value="Rce1-like"/>
    <property type="match status" value="1"/>
</dbReference>
<keyword evidence="4" id="KW-1185">Reference proteome</keyword>
<evidence type="ECO:0000313" key="3">
    <source>
        <dbReference type="EMBL" id="MFD0750138.1"/>
    </source>
</evidence>
<dbReference type="GO" id="GO:0016787">
    <property type="term" value="F:hydrolase activity"/>
    <property type="evidence" value="ECO:0007669"/>
    <property type="project" value="UniProtKB-KW"/>
</dbReference>
<organism evidence="3 4">
    <name type="scientific">Mucilaginibacter calamicampi</name>
    <dbReference type="NCBI Taxonomy" id="1302352"/>
    <lineage>
        <taxon>Bacteria</taxon>
        <taxon>Pseudomonadati</taxon>
        <taxon>Bacteroidota</taxon>
        <taxon>Sphingobacteriia</taxon>
        <taxon>Sphingobacteriales</taxon>
        <taxon>Sphingobacteriaceae</taxon>
        <taxon>Mucilaginibacter</taxon>
    </lineage>
</organism>
<proteinExistence type="predicted"/>